<keyword evidence="6" id="KW-0902">Two-component regulatory system</keyword>
<dbReference type="Pfam" id="PF00512">
    <property type="entry name" value="HisKA"/>
    <property type="match status" value="1"/>
</dbReference>
<accession>M4C624</accession>
<dbReference type="CDD" id="cd00082">
    <property type="entry name" value="HisKA"/>
    <property type="match status" value="1"/>
</dbReference>
<comment type="catalytic activity">
    <reaction evidence="1">
        <text>ATP + protein L-histidine = ADP + protein N-phospho-L-histidine.</text>
        <dbReference type="EC" id="2.7.13.3"/>
    </reaction>
</comment>
<dbReference type="GO" id="GO:0000155">
    <property type="term" value="F:phosphorelay sensor kinase activity"/>
    <property type="evidence" value="ECO:0007669"/>
    <property type="project" value="InterPro"/>
</dbReference>
<dbReference type="PANTHER" id="PTHR43711">
    <property type="entry name" value="TWO-COMPONENT HISTIDINE KINASE"/>
    <property type="match status" value="1"/>
</dbReference>
<evidence type="ECO:0000256" key="1">
    <source>
        <dbReference type="ARBA" id="ARBA00000085"/>
    </source>
</evidence>
<proteinExistence type="predicted"/>
<name>M4C624_HYAAE</name>
<reference evidence="8" key="2">
    <citation type="submission" date="2015-06" db="UniProtKB">
        <authorList>
            <consortium name="EnsemblProtists"/>
        </authorList>
    </citation>
    <scope>IDENTIFICATION</scope>
    <source>
        <strain evidence="8">Emoy2</strain>
    </source>
</reference>
<dbReference type="SMART" id="SM00387">
    <property type="entry name" value="HATPase_c"/>
    <property type="match status" value="1"/>
</dbReference>
<dbReference type="EMBL" id="JH598607">
    <property type="status" value="NOT_ANNOTATED_CDS"/>
    <property type="molecule type" value="Genomic_DNA"/>
</dbReference>
<dbReference type="InterPro" id="IPR004358">
    <property type="entry name" value="Sig_transdc_His_kin-like_C"/>
</dbReference>
<dbReference type="PRINTS" id="PR00344">
    <property type="entry name" value="BCTRLSENSOR"/>
</dbReference>
<dbReference type="OMA" id="SAGIMHE"/>
<feature type="domain" description="Histidine kinase" evidence="7">
    <location>
        <begin position="27"/>
        <end position="242"/>
    </location>
</feature>
<keyword evidence="9" id="KW-1185">Reference proteome</keyword>
<dbReference type="Gene3D" id="3.30.565.10">
    <property type="entry name" value="Histidine kinase-like ATPase, C-terminal domain"/>
    <property type="match status" value="1"/>
</dbReference>
<keyword evidence="4" id="KW-0808">Transferase</keyword>
<protein>
    <recommendedName>
        <fullName evidence="2">histidine kinase</fullName>
        <ecNumber evidence="2">2.7.13.3</ecNumber>
    </recommendedName>
</protein>
<dbReference type="Pfam" id="PF02518">
    <property type="entry name" value="HATPase_c"/>
    <property type="match status" value="1"/>
</dbReference>
<dbReference type="InterPro" id="IPR036097">
    <property type="entry name" value="HisK_dim/P_sf"/>
</dbReference>
<evidence type="ECO:0000313" key="8">
    <source>
        <dbReference type="EnsemblProtists" id="HpaP814553"/>
    </source>
</evidence>
<dbReference type="SUPFAM" id="SSF47384">
    <property type="entry name" value="Homodimeric domain of signal transducing histidine kinase"/>
    <property type="match status" value="1"/>
</dbReference>
<dbReference type="Gene3D" id="1.10.287.130">
    <property type="match status" value="1"/>
</dbReference>
<dbReference type="EnsemblProtists" id="HpaT814553">
    <property type="protein sequence ID" value="HpaP814553"/>
    <property type="gene ID" value="HpaG814553"/>
</dbReference>
<evidence type="ECO:0000256" key="3">
    <source>
        <dbReference type="ARBA" id="ARBA00022553"/>
    </source>
</evidence>
<organism evidence="8 9">
    <name type="scientific">Hyaloperonospora arabidopsidis (strain Emoy2)</name>
    <name type="common">Downy mildew agent</name>
    <name type="synonym">Peronospora arabidopsidis</name>
    <dbReference type="NCBI Taxonomy" id="559515"/>
    <lineage>
        <taxon>Eukaryota</taxon>
        <taxon>Sar</taxon>
        <taxon>Stramenopiles</taxon>
        <taxon>Oomycota</taxon>
        <taxon>Peronosporomycetes</taxon>
        <taxon>Peronosporales</taxon>
        <taxon>Peronosporaceae</taxon>
        <taxon>Hyaloperonospora</taxon>
    </lineage>
</organism>
<dbReference type="CDD" id="cd00075">
    <property type="entry name" value="HATPase"/>
    <property type="match status" value="1"/>
</dbReference>
<keyword evidence="3" id="KW-0597">Phosphoprotein</keyword>
<dbReference type="VEuPathDB" id="FungiDB:HpaG814553"/>
<dbReference type="SMART" id="SM00388">
    <property type="entry name" value="HisKA"/>
    <property type="match status" value="1"/>
</dbReference>
<dbReference type="EC" id="2.7.13.3" evidence="2"/>
<dbReference type="PROSITE" id="PS50109">
    <property type="entry name" value="HIS_KIN"/>
    <property type="match status" value="1"/>
</dbReference>
<dbReference type="InParanoid" id="M4C624"/>
<dbReference type="FunFam" id="3.30.565.10:FF:000006">
    <property type="entry name" value="Sensor histidine kinase WalK"/>
    <property type="match status" value="1"/>
</dbReference>
<dbReference type="AlphaFoldDB" id="M4C624"/>
<dbReference type="InterPro" id="IPR003594">
    <property type="entry name" value="HATPase_dom"/>
</dbReference>
<dbReference type="InterPro" id="IPR003661">
    <property type="entry name" value="HisK_dim/P_dom"/>
</dbReference>
<sequence length="251" mass="27695">MVLINSINLLMGRLRNAIQAQNQFIADAAHQLRTPIAGIQAQVEVTLKQERTRPLAMISESVFKLTHLVNQLLRLSHNQPEAANVIELAPVNLFMLAQETCAEVIHFALQKHIDLGFESSARQLTPDFEVFGDSQRLKVMLLNLLDNAIRYTPDGGKVTLALTALEDCIELRVEDNGVGIPENEHDMIFERFHRVLDNSQEGSGLGLSIVKEIVILHGADIAVASAGKGAGTIMTVRFNRKVKPSEPQHVA</sequence>
<dbReference type="HOGENOM" id="CLU_000445_89_3_1"/>
<dbReference type="InterPro" id="IPR005467">
    <property type="entry name" value="His_kinase_dom"/>
</dbReference>
<evidence type="ECO:0000256" key="5">
    <source>
        <dbReference type="ARBA" id="ARBA00022777"/>
    </source>
</evidence>
<dbReference type="InterPro" id="IPR050736">
    <property type="entry name" value="Sensor_HK_Regulatory"/>
</dbReference>
<reference evidence="9" key="1">
    <citation type="journal article" date="2010" name="Science">
        <title>Signatures of adaptation to obligate biotrophy in the Hyaloperonospora arabidopsidis genome.</title>
        <authorList>
            <person name="Baxter L."/>
            <person name="Tripathy S."/>
            <person name="Ishaque N."/>
            <person name="Boot N."/>
            <person name="Cabral A."/>
            <person name="Kemen E."/>
            <person name="Thines M."/>
            <person name="Ah-Fong A."/>
            <person name="Anderson R."/>
            <person name="Badejoko W."/>
            <person name="Bittner-Eddy P."/>
            <person name="Boore J.L."/>
            <person name="Chibucos M.C."/>
            <person name="Coates M."/>
            <person name="Dehal P."/>
            <person name="Delehaunty K."/>
            <person name="Dong S."/>
            <person name="Downton P."/>
            <person name="Dumas B."/>
            <person name="Fabro G."/>
            <person name="Fronick C."/>
            <person name="Fuerstenberg S.I."/>
            <person name="Fulton L."/>
            <person name="Gaulin E."/>
            <person name="Govers F."/>
            <person name="Hughes L."/>
            <person name="Humphray S."/>
            <person name="Jiang R.H."/>
            <person name="Judelson H."/>
            <person name="Kamoun S."/>
            <person name="Kyung K."/>
            <person name="Meijer H."/>
            <person name="Minx P."/>
            <person name="Morris P."/>
            <person name="Nelson J."/>
            <person name="Phuntumart V."/>
            <person name="Qutob D."/>
            <person name="Rehmany A."/>
            <person name="Rougon-Cardoso A."/>
            <person name="Ryden P."/>
            <person name="Torto-Alalibo T."/>
            <person name="Studholme D."/>
            <person name="Wang Y."/>
            <person name="Win J."/>
            <person name="Wood J."/>
            <person name="Clifton S.W."/>
            <person name="Rogers J."/>
            <person name="Van den Ackerveken G."/>
            <person name="Jones J.D."/>
            <person name="McDowell J.M."/>
            <person name="Beynon J."/>
            <person name="Tyler B.M."/>
        </authorList>
    </citation>
    <scope>NUCLEOTIDE SEQUENCE [LARGE SCALE GENOMIC DNA]</scope>
    <source>
        <strain evidence="9">Emoy2</strain>
    </source>
</reference>
<evidence type="ECO:0000259" key="7">
    <source>
        <dbReference type="PROSITE" id="PS50109"/>
    </source>
</evidence>
<dbReference type="InterPro" id="IPR036890">
    <property type="entry name" value="HATPase_C_sf"/>
</dbReference>
<dbReference type="STRING" id="559515.M4C624"/>
<evidence type="ECO:0000256" key="2">
    <source>
        <dbReference type="ARBA" id="ARBA00012438"/>
    </source>
</evidence>
<evidence type="ECO:0000256" key="4">
    <source>
        <dbReference type="ARBA" id="ARBA00022679"/>
    </source>
</evidence>
<dbReference type="SUPFAM" id="SSF55874">
    <property type="entry name" value="ATPase domain of HSP90 chaperone/DNA topoisomerase II/histidine kinase"/>
    <property type="match status" value="1"/>
</dbReference>
<keyword evidence="5" id="KW-0418">Kinase</keyword>
<dbReference type="eggNOG" id="KOG0519">
    <property type="taxonomic scope" value="Eukaryota"/>
</dbReference>
<dbReference type="Proteomes" id="UP000011713">
    <property type="component" value="Unassembled WGS sequence"/>
</dbReference>
<evidence type="ECO:0000256" key="6">
    <source>
        <dbReference type="ARBA" id="ARBA00023012"/>
    </source>
</evidence>
<dbReference type="PANTHER" id="PTHR43711:SF1">
    <property type="entry name" value="HISTIDINE KINASE 1"/>
    <property type="match status" value="1"/>
</dbReference>
<evidence type="ECO:0000313" key="9">
    <source>
        <dbReference type="Proteomes" id="UP000011713"/>
    </source>
</evidence>